<dbReference type="RefSeq" id="WP_097789450.1">
    <property type="nucleotide sequence ID" value="NZ_BAAADT010000034.1"/>
</dbReference>
<sequence length="106" mass="11646">MYVIIDLCVVPLGVGVSVSPYVAACQRVIEDAGLEHRMHAYGTNIEGSWDEVLAVVKRCHEAVHAMGAPRITTTLKLGTRTDREQHMDDKLESVETLLRDSDAGKV</sequence>
<reference evidence="3 4" key="1">
    <citation type="journal article" date="2017" name="Sci. Rep.">
        <title>Revealing the Saline Adaptation Strategies of the Halophilic Bacterium Halomonas beimenensis through High-throughput Omics and Transposon Mutagenesis Approaches.</title>
        <authorList>
            <person name="Chen Y.H."/>
            <person name="Lin S.S."/>
            <person name="Shyu Y.T."/>
        </authorList>
    </citation>
    <scope>NUCLEOTIDE SEQUENCE [LARGE SCALE GENOMIC DNA]</scope>
    <source>
        <strain evidence="3 4">NTU-111</strain>
    </source>
</reference>
<dbReference type="AlphaFoldDB" id="A0A291P860"/>
<feature type="domain" description="Thiamine-binding protein" evidence="2">
    <location>
        <begin position="6"/>
        <end position="95"/>
    </location>
</feature>
<dbReference type="InterPro" id="IPR002767">
    <property type="entry name" value="Thiamine_BP"/>
</dbReference>
<dbReference type="Pfam" id="PF01910">
    <property type="entry name" value="Thiamine_BP"/>
    <property type="match status" value="1"/>
</dbReference>
<dbReference type="EMBL" id="CP021435">
    <property type="protein sequence ID" value="ATJ83075.1"/>
    <property type="molecule type" value="Genomic_DNA"/>
</dbReference>
<evidence type="ECO:0000259" key="2">
    <source>
        <dbReference type="Pfam" id="PF01910"/>
    </source>
</evidence>
<dbReference type="Proteomes" id="UP000219993">
    <property type="component" value="Chromosome"/>
</dbReference>
<gene>
    <name evidence="3" type="ORF">BEI_2088</name>
</gene>
<dbReference type="InterPro" id="IPR029756">
    <property type="entry name" value="MTH1187/YkoF-like"/>
</dbReference>
<name>A0A291P860_9GAMM</name>
<dbReference type="NCBIfam" id="TIGR00106">
    <property type="entry name" value="MTH1187 family thiamine-binding protein"/>
    <property type="match status" value="1"/>
</dbReference>
<evidence type="ECO:0000313" key="3">
    <source>
        <dbReference type="EMBL" id="ATJ83075.1"/>
    </source>
</evidence>
<organism evidence="3 4">
    <name type="scientific">Halomonas beimenensis</name>
    <dbReference type="NCBI Taxonomy" id="475662"/>
    <lineage>
        <taxon>Bacteria</taxon>
        <taxon>Pseudomonadati</taxon>
        <taxon>Pseudomonadota</taxon>
        <taxon>Gammaproteobacteria</taxon>
        <taxon>Oceanospirillales</taxon>
        <taxon>Halomonadaceae</taxon>
        <taxon>Halomonas</taxon>
    </lineage>
</organism>
<keyword evidence="4" id="KW-1185">Reference proteome</keyword>
<comment type="similarity">
    <text evidence="1">Belongs to the UPF0045 family.</text>
</comment>
<dbReference type="InterPro" id="IPR051614">
    <property type="entry name" value="UPF0045_domain"/>
</dbReference>
<dbReference type="Gene3D" id="3.30.70.930">
    <property type="match status" value="1"/>
</dbReference>
<dbReference type="GO" id="GO:0005829">
    <property type="term" value="C:cytosol"/>
    <property type="evidence" value="ECO:0007669"/>
    <property type="project" value="TreeGrafter"/>
</dbReference>
<dbReference type="OrthoDB" id="9793516at2"/>
<accession>A0A291P860</accession>
<evidence type="ECO:0000313" key="4">
    <source>
        <dbReference type="Proteomes" id="UP000219993"/>
    </source>
</evidence>
<dbReference type="PANTHER" id="PTHR33777">
    <property type="entry name" value="UPF0045 PROTEIN ECM15"/>
    <property type="match status" value="1"/>
</dbReference>
<protein>
    <recommendedName>
        <fullName evidence="2">Thiamine-binding protein domain-containing protein</fullName>
    </recommendedName>
</protein>
<dbReference type="SUPFAM" id="SSF89957">
    <property type="entry name" value="MTH1187/YkoF-like"/>
    <property type="match status" value="1"/>
</dbReference>
<proteinExistence type="inferred from homology"/>
<evidence type="ECO:0000256" key="1">
    <source>
        <dbReference type="ARBA" id="ARBA00010272"/>
    </source>
</evidence>
<dbReference type="KEGG" id="hbe:BEI_2088"/>
<dbReference type="PANTHER" id="PTHR33777:SF1">
    <property type="entry name" value="UPF0045 PROTEIN ECM15"/>
    <property type="match status" value="1"/>
</dbReference>